<sequence>MSISTQSVELSRAMLKLQELARCGVEERQERNIQRDLEKSLWEIEMLKEAKKQTEERESLDRGLRVPNKDAIKFTSEGHMASEEQSQHSQDAIDHAPAKTVKEMGRLEEQIRDKEAELQKQMKIHEGLTESIAAKEEDYRAALQKSE</sequence>
<accession>A0A8H5A694</accession>
<dbReference type="AlphaFoldDB" id="A0A8H5A694"/>
<evidence type="ECO:0000256" key="1">
    <source>
        <dbReference type="SAM" id="MobiDB-lite"/>
    </source>
</evidence>
<protein>
    <submittedName>
        <fullName evidence="2">Uncharacterized protein</fullName>
    </submittedName>
</protein>
<feature type="region of interest" description="Disordered" evidence="1">
    <location>
        <begin position="50"/>
        <end position="70"/>
    </location>
</feature>
<dbReference type="EMBL" id="JAAFOW010001888">
    <property type="protein sequence ID" value="KAF5258850.1"/>
    <property type="molecule type" value="Genomic_DNA"/>
</dbReference>
<comment type="caution">
    <text evidence="2">The sequence shown here is derived from an EMBL/GenBank/DDBJ whole genome shotgun (WGS) entry which is preliminary data.</text>
</comment>
<dbReference type="Proteomes" id="UP000558688">
    <property type="component" value="Unassembled WGS sequence"/>
</dbReference>
<reference evidence="2" key="1">
    <citation type="submission" date="2020-02" db="EMBL/GenBank/DDBJ databases">
        <title>Identification and distribution of gene clusters putatively required for synthesis of sphingolipid metabolism inhibitors in phylogenetically diverse species of the filamentous fungus Fusarium.</title>
        <authorList>
            <person name="Kim H.-S."/>
            <person name="Busman M."/>
            <person name="Brown D.W."/>
            <person name="Divon H."/>
            <person name="Uhlig S."/>
            <person name="Proctor R.H."/>
        </authorList>
    </citation>
    <scope>NUCLEOTIDE SEQUENCE [LARGE SCALE GENOMIC DNA]</scope>
    <source>
        <strain evidence="2">NRRL 39464</strain>
    </source>
</reference>
<feature type="non-terminal residue" evidence="2">
    <location>
        <position position="1"/>
    </location>
</feature>
<organism evidence="2 3">
    <name type="scientific">Fusarium oxysporum</name>
    <name type="common">Fusarium vascular wilt</name>
    <dbReference type="NCBI Taxonomy" id="5507"/>
    <lineage>
        <taxon>Eukaryota</taxon>
        <taxon>Fungi</taxon>
        <taxon>Dikarya</taxon>
        <taxon>Ascomycota</taxon>
        <taxon>Pezizomycotina</taxon>
        <taxon>Sordariomycetes</taxon>
        <taxon>Hypocreomycetidae</taxon>
        <taxon>Hypocreales</taxon>
        <taxon>Nectriaceae</taxon>
        <taxon>Fusarium</taxon>
        <taxon>Fusarium oxysporum species complex</taxon>
    </lineage>
</organism>
<name>A0A8H5A694_FUSOX</name>
<evidence type="ECO:0000313" key="3">
    <source>
        <dbReference type="Proteomes" id="UP000558688"/>
    </source>
</evidence>
<proteinExistence type="predicted"/>
<evidence type="ECO:0000313" key="2">
    <source>
        <dbReference type="EMBL" id="KAF5258850.1"/>
    </source>
</evidence>
<gene>
    <name evidence="2" type="ORF">FOXYS1_10556</name>
</gene>